<organism evidence="2 3">
    <name type="scientific">Cuscuta campestris</name>
    <dbReference type="NCBI Taxonomy" id="132261"/>
    <lineage>
        <taxon>Eukaryota</taxon>
        <taxon>Viridiplantae</taxon>
        <taxon>Streptophyta</taxon>
        <taxon>Embryophyta</taxon>
        <taxon>Tracheophyta</taxon>
        <taxon>Spermatophyta</taxon>
        <taxon>Magnoliopsida</taxon>
        <taxon>eudicotyledons</taxon>
        <taxon>Gunneridae</taxon>
        <taxon>Pentapetalae</taxon>
        <taxon>asterids</taxon>
        <taxon>lamiids</taxon>
        <taxon>Solanales</taxon>
        <taxon>Convolvulaceae</taxon>
        <taxon>Cuscuteae</taxon>
        <taxon>Cuscuta</taxon>
        <taxon>Cuscuta subgen. Grammica</taxon>
        <taxon>Cuscuta sect. Cleistogrammica</taxon>
    </lineage>
</organism>
<dbReference type="Proteomes" id="UP000595140">
    <property type="component" value="Unassembled WGS sequence"/>
</dbReference>
<dbReference type="AlphaFoldDB" id="A0A484LQ89"/>
<sequence length="499" mass="56660">MQFLFQHNLVRASKWEAPLVWDPRLEDHARWWAGQRRADCRLAHSFPEGRFELGENIFWGSGQGWTAGDAVRAWAAEEADYDYATNACAQGREENPKQNAMEKPQIRASSFTGCVSPRRNYLPPPSSFLCSIMEECASKSANSRDLQVYSTGDVNSKLIKLYASKQDGSQSYIVQQLEKHISGFLLFLTSFIIEECVLKADSLRDLQVPNTGGVSAKWIKLYASAQDGSHSYTLQQLEKHIGDFLLFLTSFFIEKCVLKSACLRDIQVPSTGFVNTKWIKLYASAQDGTHSYMFQQLKKHISDFLLFFTRFVMEECVSNSACLRDLQVPSTGVANTKFDKLYASAPDGTRPYMFQQLEKHISDFLLFLTSFSVEERVSQSACLRDLQVPSSGVANTKWTMICASPQDGSDSYMFQQPNTCGFPITLLAVYEPPEEIGNINVRELNQNRQQNDDYEEFNGDNPKFRVYNVRNWVECSRNQSLRVIGANFVCRPSAWLCIP</sequence>
<evidence type="ECO:0000259" key="1">
    <source>
        <dbReference type="SMART" id="SM00198"/>
    </source>
</evidence>
<dbReference type="InterPro" id="IPR035940">
    <property type="entry name" value="CAP_sf"/>
</dbReference>
<dbReference type="EMBL" id="OOIL02001788">
    <property type="protein sequence ID" value="VFQ78116.1"/>
    <property type="molecule type" value="Genomic_DNA"/>
</dbReference>
<evidence type="ECO:0000313" key="3">
    <source>
        <dbReference type="Proteomes" id="UP000595140"/>
    </source>
</evidence>
<dbReference type="GO" id="GO:0061458">
    <property type="term" value="P:reproductive system development"/>
    <property type="evidence" value="ECO:0007669"/>
    <property type="project" value="TreeGrafter"/>
</dbReference>
<feature type="domain" description="SCP" evidence="1">
    <location>
        <begin position="2"/>
        <end position="123"/>
    </location>
</feature>
<accession>A0A484LQ89</accession>
<dbReference type="Pfam" id="PF00188">
    <property type="entry name" value="CAP"/>
    <property type="match status" value="1"/>
</dbReference>
<dbReference type="Gene3D" id="3.40.33.10">
    <property type="entry name" value="CAP"/>
    <property type="match status" value="1"/>
</dbReference>
<reference evidence="2 3" key="1">
    <citation type="submission" date="2018-04" db="EMBL/GenBank/DDBJ databases">
        <authorList>
            <person name="Vogel A."/>
        </authorList>
    </citation>
    <scope>NUCLEOTIDE SEQUENCE [LARGE SCALE GENOMIC DNA]</scope>
</reference>
<dbReference type="OrthoDB" id="337038at2759"/>
<dbReference type="GO" id="GO:0005634">
    <property type="term" value="C:nucleus"/>
    <property type="evidence" value="ECO:0007669"/>
    <property type="project" value="TreeGrafter"/>
</dbReference>
<dbReference type="PANTHER" id="PTHR47149:SF1">
    <property type="entry name" value="F-BOX PROTEIN RMF"/>
    <property type="match status" value="1"/>
</dbReference>
<name>A0A484LQ89_9ASTE</name>
<dbReference type="SUPFAM" id="SSF55797">
    <property type="entry name" value="PR-1-like"/>
    <property type="match status" value="1"/>
</dbReference>
<dbReference type="SMART" id="SM00198">
    <property type="entry name" value="SCP"/>
    <property type="match status" value="1"/>
</dbReference>
<gene>
    <name evidence="2" type="ORF">CCAM_LOCUS19892</name>
</gene>
<evidence type="ECO:0000313" key="2">
    <source>
        <dbReference type="EMBL" id="VFQ78116.1"/>
    </source>
</evidence>
<dbReference type="PANTHER" id="PTHR47149">
    <property type="entry name" value="F-BOX PROTEIN RMF"/>
    <property type="match status" value="1"/>
</dbReference>
<proteinExistence type="predicted"/>
<protein>
    <recommendedName>
        <fullName evidence="1">SCP domain-containing protein</fullName>
    </recommendedName>
</protein>
<keyword evidence="3" id="KW-1185">Reference proteome</keyword>
<dbReference type="InterPro" id="IPR014044">
    <property type="entry name" value="CAP_dom"/>
</dbReference>